<dbReference type="OrthoDB" id="9925505at2759"/>
<reference evidence="14" key="2">
    <citation type="submission" date="2017-05" db="UniProtKB">
        <authorList>
            <consortium name="EnsemblMetazoa"/>
        </authorList>
    </citation>
    <scope>IDENTIFICATION</scope>
</reference>
<dbReference type="PROSITE" id="PS00420">
    <property type="entry name" value="SRCR_1"/>
    <property type="match status" value="1"/>
</dbReference>
<dbReference type="InParanoid" id="A0A1X7UAP2"/>
<feature type="domain" description="SRCR" evidence="13">
    <location>
        <begin position="160"/>
        <end position="271"/>
    </location>
</feature>
<dbReference type="SMART" id="SM00202">
    <property type="entry name" value="SR"/>
    <property type="match status" value="4"/>
</dbReference>
<evidence type="ECO:0000256" key="11">
    <source>
        <dbReference type="SAM" id="Phobius"/>
    </source>
</evidence>
<evidence type="ECO:0000259" key="13">
    <source>
        <dbReference type="PROSITE" id="PS50287"/>
    </source>
</evidence>
<keyword evidence="2 11" id="KW-0812">Transmembrane</keyword>
<comment type="subcellular location">
    <subcellularLocation>
        <location evidence="1">Membrane</location>
        <topology evidence="1">Single-pass membrane protein</topology>
    </subcellularLocation>
</comment>
<feature type="region of interest" description="Disordered" evidence="10">
    <location>
        <begin position="697"/>
        <end position="742"/>
    </location>
</feature>
<keyword evidence="3 12" id="KW-0732">Signal</keyword>
<feature type="domain" description="SRCR" evidence="13">
    <location>
        <begin position="417"/>
        <end position="519"/>
    </location>
</feature>
<evidence type="ECO:0000256" key="12">
    <source>
        <dbReference type="SAM" id="SignalP"/>
    </source>
</evidence>
<feature type="chain" id="PRO_5012417386" description="SRCR domain-containing protein" evidence="12">
    <location>
        <begin position="26"/>
        <end position="742"/>
    </location>
</feature>
<evidence type="ECO:0000256" key="3">
    <source>
        <dbReference type="ARBA" id="ARBA00022729"/>
    </source>
</evidence>
<evidence type="ECO:0000256" key="9">
    <source>
        <dbReference type="PROSITE-ProRule" id="PRU00196"/>
    </source>
</evidence>
<keyword evidence="6 11" id="KW-0472">Membrane</keyword>
<evidence type="ECO:0000256" key="6">
    <source>
        <dbReference type="ARBA" id="ARBA00023136"/>
    </source>
</evidence>
<feature type="disulfide bond" evidence="9">
    <location>
        <begin position="109"/>
        <end position="119"/>
    </location>
</feature>
<feature type="domain" description="SRCR" evidence="13">
    <location>
        <begin position="286"/>
        <end position="407"/>
    </location>
</feature>
<evidence type="ECO:0000256" key="7">
    <source>
        <dbReference type="ARBA" id="ARBA00023157"/>
    </source>
</evidence>
<evidence type="ECO:0000256" key="10">
    <source>
        <dbReference type="SAM" id="MobiDB-lite"/>
    </source>
</evidence>
<dbReference type="EnsemblMetazoa" id="XM_019999804.1">
    <property type="protein sequence ID" value="XP_019855363.1"/>
    <property type="gene ID" value="LOC105313722"/>
</dbReference>
<feature type="transmembrane region" description="Helical" evidence="11">
    <location>
        <begin position="660"/>
        <end position="686"/>
    </location>
</feature>
<dbReference type="PROSITE" id="PS50287">
    <property type="entry name" value="SRCR_2"/>
    <property type="match status" value="5"/>
</dbReference>
<feature type="disulfide bond" evidence="9">
    <location>
        <begin position="235"/>
        <end position="245"/>
    </location>
</feature>
<dbReference type="PANTHER" id="PTHR19331:SF465">
    <property type="entry name" value="EGG PEPTIDE SPERACT RECEPTOR"/>
    <property type="match status" value="1"/>
</dbReference>
<dbReference type="InterPro" id="IPR036772">
    <property type="entry name" value="SRCR-like_dom_sf"/>
</dbReference>
<evidence type="ECO:0000256" key="8">
    <source>
        <dbReference type="ARBA" id="ARBA00023180"/>
    </source>
</evidence>
<keyword evidence="8" id="KW-0325">Glycoprotein</keyword>
<evidence type="ECO:0000256" key="1">
    <source>
        <dbReference type="ARBA" id="ARBA00004167"/>
    </source>
</evidence>
<name>A0A1X7UAP2_AMPQE</name>
<keyword evidence="7 9" id="KW-1015">Disulfide bond</keyword>
<dbReference type="Pfam" id="PF00530">
    <property type="entry name" value="SRCR"/>
    <property type="match status" value="4"/>
</dbReference>
<dbReference type="Proteomes" id="UP000007879">
    <property type="component" value="Unassembled WGS sequence"/>
</dbReference>
<gene>
    <name evidence="14" type="primary">105313722</name>
</gene>
<dbReference type="PRINTS" id="PR00258">
    <property type="entry name" value="SPERACTRCPTR"/>
</dbReference>
<keyword evidence="5 11" id="KW-1133">Transmembrane helix</keyword>
<keyword evidence="4" id="KW-0677">Repeat</keyword>
<dbReference type="AlphaFoldDB" id="A0A1X7UAP2"/>
<evidence type="ECO:0000313" key="15">
    <source>
        <dbReference type="Proteomes" id="UP000007879"/>
    </source>
</evidence>
<keyword evidence="15" id="KW-1185">Reference proteome</keyword>
<evidence type="ECO:0000256" key="5">
    <source>
        <dbReference type="ARBA" id="ARBA00022989"/>
    </source>
</evidence>
<evidence type="ECO:0000256" key="4">
    <source>
        <dbReference type="ARBA" id="ARBA00022737"/>
    </source>
</evidence>
<feature type="signal peptide" evidence="12">
    <location>
        <begin position="1"/>
        <end position="25"/>
    </location>
</feature>
<sequence length="742" mass="81770">MPTVMKATLLIPAVVLAAFLSLTEATCDLKDIRLYDNGEESQTKGMLQICDGTQWTAVCDYQWRQVFSIALCQDLGHANPTPLTVSNNGSWPSIRYVSRYTSLYSTPSCHYNNESIAACLTSSSYYVTSTYARYYYCNTNRDTLFIQCDFDMGTCTRGSIRLYNNGSTSSTTNGTSGMLQMCDTSGRWTAVCGYSWGCRESRVACRQLGYTANNAQYIINAGPWPIFGFGPYSSCSSSATSLSSCYSYSSYYRQTTRYCNPLATTIRLTCQTGSQTNESCSENYKIRIVNKKETETSIEGRVEVCYRNAWTPFCRSLYSGYYYYYLNSAQIGAAMCNSLDDSRVATDLSVLYRDNRFGVSTSGMESITRISCPGSTTSGLKYCSFTQGSYSYYSCSNCPGSLGLKCFYRTDCNEGEVRLVNGTIDREGRLEICTNGVWGGFCANSFRKSAAHVACKQAGYGDVMGAIIYTNGEFGVGDGPVLYGNVECFGHENYIADCSKNIAPNFTCYSYAPVGLLCRDNCSEGSVRLTGGRHSYEGYAEVCVDGIWTLISDNGWDDIDARVVCKQLKAYGTSAGEKVDNPPYTRSNKATRFSNVNCNGKEDMIEDCRHHTIELEEGKTFDGPVAAVDCKVTVSITVPSPSQTSQTSNTGRSLKREDTILGSGVGLLILAISILVIGITIMACIIMRMRKLSIAKGGRNTDREQTTMQHSRLEEEDAYDAIRDPNPVSVTTKPHYDDEMLS</sequence>
<feature type="domain" description="SRCR" evidence="13">
    <location>
        <begin position="527"/>
        <end position="631"/>
    </location>
</feature>
<feature type="disulfide bond" evidence="9">
    <location>
        <begin position="598"/>
        <end position="608"/>
    </location>
</feature>
<feature type="domain" description="SRCR" evidence="13">
    <location>
        <begin position="32"/>
        <end position="149"/>
    </location>
</feature>
<dbReference type="SUPFAM" id="SSF56487">
    <property type="entry name" value="SRCR-like"/>
    <property type="match status" value="4"/>
</dbReference>
<comment type="caution">
    <text evidence="9">Lacks conserved residue(s) required for the propagation of feature annotation.</text>
</comment>
<dbReference type="Gene3D" id="3.10.250.10">
    <property type="entry name" value="SRCR-like domain"/>
    <property type="match status" value="5"/>
</dbReference>
<proteinExistence type="predicted"/>
<dbReference type="EnsemblMetazoa" id="Aqu2.1.24531_001">
    <property type="protein sequence ID" value="Aqu2.1.24531_001"/>
    <property type="gene ID" value="Aqu2.1.24531"/>
</dbReference>
<dbReference type="PANTHER" id="PTHR19331">
    <property type="entry name" value="SCAVENGER RECEPTOR DOMAIN-CONTAINING"/>
    <property type="match status" value="1"/>
</dbReference>
<protein>
    <recommendedName>
        <fullName evidence="13">SRCR domain-containing protein</fullName>
    </recommendedName>
</protein>
<reference evidence="15" key="1">
    <citation type="journal article" date="2010" name="Nature">
        <title>The Amphimedon queenslandica genome and the evolution of animal complexity.</title>
        <authorList>
            <person name="Srivastava M."/>
            <person name="Simakov O."/>
            <person name="Chapman J."/>
            <person name="Fahey B."/>
            <person name="Gauthier M.E."/>
            <person name="Mitros T."/>
            <person name="Richards G.S."/>
            <person name="Conaco C."/>
            <person name="Dacre M."/>
            <person name="Hellsten U."/>
            <person name="Larroux C."/>
            <person name="Putnam N.H."/>
            <person name="Stanke M."/>
            <person name="Adamska M."/>
            <person name="Darling A."/>
            <person name="Degnan S.M."/>
            <person name="Oakley T.H."/>
            <person name="Plachetzki D.C."/>
            <person name="Zhai Y."/>
            <person name="Adamski M."/>
            <person name="Calcino A."/>
            <person name="Cummins S.F."/>
            <person name="Goodstein D.M."/>
            <person name="Harris C."/>
            <person name="Jackson D.J."/>
            <person name="Leys S.P."/>
            <person name="Shu S."/>
            <person name="Woodcroft B.J."/>
            <person name="Vervoort M."/>
            <person name="Kosik K.S."/>
            <person name="Manning G."/>
            <person name="Degnan B.M."/>
            <person name="Rokhsar D.S."/>
        </authorList>
    </citation>
    <scope>NUCLEOTIDE SEQUENCE [LARGE SCALE GENOMIC DNA]</scope>
</reference>
<dbReference type="GO" id="GO:0016020">
    <property type="term" value="C:membrane"/>
    <property type="evidence" value="ECO:0007669"/>
    <property type="project" value="UniProtKB-SubCell"/>
</dbReference>
<accession>A0A1X7UAP2</accession>
<evidence type="ECO:0000313" key="14">
    <source>
        <dbReference type="EnsemblMetazoa" id="Aqu2.1.24531_001"/>
    </source>
</evidence>
<organism evidence="14">
    <name type="scientific">Amphimedon queenslandica</name>
    <name type="common">Sponge</name>
    <dbReference type="NCBI Taxonomy" id="400682"/>
    <lineage>
        <taxon>Eukaryota</taxon>
        <taxon>Metazoa</taxon>
        <taxon>Porifera</taxon>
        <taxon>Demospongiae</taxon>
        <taxon>Heteroscleromorpha</taxon>
        <taxon>Haplosclerida</taxon>
        <taxon>Niphatidae</taxon>
        <taxon>Amphimedon</taxon>
    </lineage>
</organism>
<dbReference type="KEGG" id="aqu:105313722"/>
<evidence type="ECO:0000256" key="2">
    <source>
        <dbReference type="ARBA" id="ARBA00022692"/>
    </source>
</evidence>
<dbReference type="FunFam" id="3.10.250.10:FF:000016">
    <property type="entry name" value="Scavenger receptor cysteine-rich protein type 12"/>
    <property type="match status" value="1"/>
</dbReference>
<dbReference type="InterPro" id="IPR001190">
    <property type="entry name" value="SRCR"/>
</dbReference>
<feature type="disulfide bond" evidence="9">
    <location>
        <begin position="488"/>
        <end position="498"/>
    </location>
</feature>